<evidence type="ECO:0000259" key="15">
    <source>
        <dbReference type="PROSITE" id="PS51163"/>
    </source>
</evidence>
<feature type="binding site" evidence="14">
    <location>
        <position position="42"/>
    </location>
    <ligand>
        <name>L-threonine</name>
        <dbReference type="ChEBI" id="CHEBI:57926"/>
    </ligand>
</feature>
<accession>A0A926D7C2</accession>
<keyword evidence="10 13" id="KW-0067">ATP-binding</keyword>
<reference evidence="16" key="1">
    <citation type="submission" date="2020-08" db="EMBL/GenBank/DDBJ databases">
        <title>Genome public.</title>
        <authorList>
            <person name="Liu C."/>
            <person name="Sun Q."/>
        </authorList>
    </citation>
    <scope>NUCLEOTIDE SEQUENCE</scope>
    <source>
        <strain evidence="16">NSJ-40</strain>
    </source>
</reference>
<evidence type="ECO:0000256" key="3">
    <source>
        <dbReference type="ARBA" id="ARBA00012584"/>
    </source>
</evidence>
<keyword evidence="6 13" id="KW-0808">Transferase</keyword>
<evidence type="ECO:0000256" key="6">
    <source>
        <dbReference type="ARBA" id="ARBA00022679"/>
    </source>
</evidence>
<evidence type="ECO:0000256" key="8">
    <source>
        <dbReference type="ARBA" id="ARBA00022695"/>
    </source>
</evidence>
<dbReference type="InterPro" id="IPR050156">
    <property type="entry name" value="TC-AMP_synthase_SUA5"/>
</dbReference>
<evidence type="ECO:0000256" key="4">
    <source>
        <dbReference type="ARBA" id="ARBA00015492"/>
    </source>
</evidence>
<dbReference type="Proteomes" id="UP000651482">
    <property type="component" value="Unassembled WGS sequence"/>
</dbReference>
<comment type="subcellular location">
    <subcellularLocation>
        <location evidence="1 13">Cytoplasm</location>
    </subcellularLocation>
</comment>
<protein>
    <recommendedName>
        <fullName evidence="4 13">Threonylcarbamoyl-AMP synthase</fullName>
        <shortName evidence="13">TC-AMP synthase</shortName>
        <ecNumber evidence="3 13">2.7.7.87</ecNumber>
    </recommendedName>
    <alternativeName>
        <fullName evidence="11 13">L-threonylcarbamoyladenylate synthase</fullName>
    </alternativeName>
</protein>
<dbReference type="PANTHER" id="PTHR17490">
    <property type="entry name" value="SUA5"/>
    <property type="match status" value="1"/>
</dbReference>
<evidence type="ECO:0000256" key="7">
    <source>
        <dbReference type="ARBA" id="ARBA00022694"/>
    </source>
</evidence>
<dbReference type="InterPro" id="IPR017945">
    <property type="entry name" value="DHBP_synth_RibB-like_a/b_dom"/>
</dbReference>
<feature type="binding site" evidence="14">
    <location>
        <position position="74"/>
    </location>
    <ligand>
        <name>L-threonine</name>
        <dbReference type="ChEBI" id="CHEBI:57926"/>
    </ligand>
</feature>
<dbReference type="PANTHER" id="PTHR17490:SF16">
    <property type="entry name" value="THREONYLCARBAMOYL-AMP SYNTHASE"/>
    <property type="match status" value="1"/>
</dbReference>
<evidence type="ECO:0000256" key="5">
    <source>
        <dbReference type="ARBA" id="ARBA00022490"/>
    </source>
</evidence>
<keyword evidence="17" id="KW-1185">Reference proteome</keyword>
<feature type="binding site" evidence="14">
    <location>
        <position position="202"/>
    </location>
    <ligand>
        <name>ATP</name>
        <dbReference type="ChEBI" id="CHEBI:30616"/>
    </ligand>
</feature>
<proteinExistence type="inferred from homology"/>
<evidence type="ECO:0000256" key="2">
    <source>
        <dbReference type="ARBA" id="ARBA00007663"/>
    </source>
</evidence>
<feature type="binding site" evidence="14">
    <location>
        <position position="65"/>
    </location>
    <ligand>
        <name>ATP</name>
        <dbReference type="ChEBI" id="CHEBI:30616"/>
    </ligand>
</feature>
<comment type="catalytic activity">
    <reaction evidence="12 13">
        <text>L-threonine + hydrogencarbonate + ATP = L-threonylcarbamoyladenylate + diphosphate + H2O</text>
        <dbReference type="Rhea" id="RHEA:36407"/>
        <dbReference type="ChEBI" id="CHEBI:15377"/>
        <dbReference type="ChEBI" id="CHEBI:17544"/>
        <dbReference type="ChEBI" id="CHEBI:30616"/>
        <dbReference type="ChEBI" id="CHEBI:33019"/>
        <dbReference type="ChEBI" id="CHEBI:57926"/>
        <dbReference type="ChEBI" id="CHEBI:73682"/>
        <dbReference type="EC" id="2.7.7.87"/>
    </reaction>
</comment>
<dbReference type="GO" id="GO:0006450">
    <property type="term" value="P:regulation of translational fidelity"/>
    <property type="evidence" value="ECO:0007669"/>
    <property type="project" value="TreeGrafter"/>
</dbReference>
<comment type="function">
    <text evidence="13">Required for the formation of a threonylcarbamoyl group on adenosine at position 37 (t(6)A37) in tRNAs that read codons beginning with adenine.</text>
</comment>
<dbReference type="GO" id="GO:0000049">
    <property type="term" value="F:tRNA binding"/>
    <property type="evidence" value="ECO:0007669"/>
    <property type="project" value="TreeGrafter"/>
</dbReference>
<comment type="similarity">
    <text evidence="2 13">Belongs to the SUA5 family.</text>
</comment>
<dbReference type="GO" id="GO:0005524">
    <property type="term" value="F:ATP binding"/>
    <property type="evidence" value="ECO:0007669"/>
    <property type="project" value="UniProtKB-UniRule"/>
</dbReference>
<evidence type="ECO:0000256" key="9">
    <source>
        <dbReference type="ARBA" id="ARBA00022741"/>
    </source>
</evidence>
<dbReference type="PIRSF" id="PIRSF004930">
    <property type="entry name" value="Tln_factor_SUA5"/>
    <property type="match status" value="1"/>
</dbReference>
<dbReference type="InterPro" id="IPR038385">
    <property type="entry name" value="Sua5/YwlC_C"/>
</dbReference>
<feature type="binding site" evidence="14">
    <location>
        <position position="69"/>
    </location>
    <ligand>
        <name>ATP</name>
        <dbReference type="ChEBI" id="CHEBI:30616"/>
    </ligand>
</feature>
<organism evidence="16 17">
    <name type="scientific">Yeguia hominis</name>
    <dbReference type="NCBI Taxonomy" id="2763662"/>
    <lineage>
        <taxon>Bacteria</taxon>
        <taxon>Bacillati</taxon>
        <taxon>Bacillota</taxon>
        <taxon>Clostridia</taxon>
        <taxon>Eubacteriales</taxon>
        <taxon>Yeguiaceae</taxon>
        <taxon>Yeguia</taxon>
    </lineage>
</organism>
<evidence type="ECO:0000313" key="16">
    <source>
        <dbReference type="EMBL" id="MBC8532704.1"/>
    </source>
</evidence>
<dbReference type="GO" id="GO:0003725">
    <property type="term" value="F:double-stranded RNA binding"/>
    <property type="evidence" value="ECO:0007669"/>
    <property type="project" value="UniProtKB-UniRule"/>
</dbReference>
<evidence type="ECO:0000256" key="14">
    <source>
        <dbReference type="PIRSR" id="PIRSR004930-1"/>
    </source>
</evidence>
<dbReference type="FunFam" id="3.90.870.10:FF:000009">
    <property type="entry name" value="Threonylcarbamoyl-AMP synthase, putative"/>
    <property type="match status" value="1"/>
</dbReference>
<dbReference type="Pfam" id="PF03481">
    <property type="entry name" value="Sua5_C"/>
    <property type="match status" value="1"/>
</dbReference>
<dbReference type="EC" id="2.7.7.87" evidence="3 13"/>
<evidence type="ECO:0000313" key="17">
    <source>
        <dbReference type="Proteomes" id="UP000651482"/>
    </source>
</evidence>
<dbReference type="Gene3D" id="3.40.50.11030">
    <property type="entry name" value="Threonylcarbamoyl-AMP synthase, C-terminal domain"/>
    <property type="match status" value="1"/>
</dbReference>
<evidence type="ECO:0000256" key="13">
    <source>
        <dbReference type="PIRNR" id="PIRNR004930"/>
    </source>
</evidence>
<dbReference type="EMBL" id="JACRSN010000002">
    <property type="protein sequence ID" value="MBC8532704.1"/>
    <property type="molecule type" value="Genomic_DNA"/>
</dbReference>
<feature type="binding site" evidence="14">
    <location>
        <position position="150"/>
    </location>
    <ligand>
        <name>ATP</name>
        <dbReference type="ChEBI" id="CHEBI:30616"/>
    </ligand>
</feature>
<feature type="binding site" evidence="14">
    <location>
        <position position="158"/>
    </location>
    <ligand>
        <name>ATP</name>
        <dbReference type="ChEBI" id="CHEBI:30616"/>
    </ligand>
</feature>
<dbReference type="SUPFAM" id="SSF55821">
    <property type="entry name" value="YrdC/RibB"/>
    <property type="match status" value="1"/>
</dbReference>
<comment type="caution">
    <text evidence="16">The sequence shown here is derived from an EMBL/GenBank/DDBJ whole genome shotgun (WGS) entry which is preliminary data.</text>
</comment>
<dbReference type="Gene3D" id="3.90.870.10">
    <property type="entry name" value="DHBP synthase"/>
    <property type="match status" value="1"/>
</dbReference>
<dbReference type="RefSeq" id="WP_249317922.1">
    <property type="nucleotide sequence ID" value="NZ_JACRSN010000002.1"/>
</dbReference>
<keyword evidence="8 13" id="KW-0548">Nucleotidyltransferase</keyword>
<dbReference type="NCBIfam" id="TIGR00057">
    <property type="entry name" value="L-threonylcarbamoyladenylate synthase"/>
    <property type="match status" value="1"/>
</dbReference>
<dbReference type="PROSITE" id="PS51163">
    <property type="entry name" value="YRDC"/>
    <property type="match status" value="1"/>
</dbReference>
<evidence type="ECO:0000256" key="11">
    <source>
        <dbReference type="ARBA" id="ARBA00029774"/>
    </source>
</evidence>
<gene>
    <name evidence="16" type="ORF">IAG03_01540</name>
</gene>
<evidence type="ECO:0000256" key="1">
    <source>
        <dbReference type="ARBA" id="ARBA00004496"/>
    </source>
</evidence>
<sequence>MGNKEQYERRETLLLHSGEPGAVETAGRLLRAGGLVAIPTETVYGLAANTFSPDAVAAIFRAKGRPADNPLIVHIAQFETLGELVTEIPPQAKMLADAFWPGPLTMILPKKDRVPEIVSAGLSTVAVRFPSHPDAHAIIQASGVPLAAPSANRSGSPSPTTAQHVLDDMDGRIDAIFDGGPCEVGLESTVISLAGSVPCLLRPGGVTLEMLREVLGEVRMDEAVLKPLKKGVAAASPGMKYKHYAPRARVVILDGAFEAYKDYVNSHNEEGTVALCFSGEEKALCVPALTLGGETDGVQQAHRLFDALRETDRIGAKLVFARCPSKAGVGLAVYNRLIRAAGFEVRKL</sequence>
<dbReference type="InterPro" id="IPR010923">
    <property type="entry name" value="T(6)A37_SUA5"/>
</dbReference>
<dbReference type="GO" id="GO:0061710">
    <property type="term" value="F:L-threonylcarbamoyladenylate synthase"/>
    <property type="evidence" value="ECO:0007669"/>
    <property type="project" value="UniProtKB-EC"/>
</dbReference>
<feature type="binding site" evidence="14">
    <location>
        <position position="128"/>
    </location>
    <ligand>
        <name>L-threonine</name>
        <dbReference type="ChEBI" id="CHEBI:57926"/>
    </ligand>
</feature>
<feature type="binding site" evidence="14">
    <location>
        <position position="244"/>
    </location>
    <ligand>
        <name>ATP</name>
        <dbReference type="ChEBI" id="CHEBI:30616"/>
    </ligand>
</feature>
<keyword evidence="7 13" id="KW-0819">tRNA processing</keyword>
<feature type="binding site" evidence="14">
    <location>
        <position position="188"/>
    </location>
    <ligand>
        <name>L-threonine</name>
        <dbReference type="ChEBI" id="CHEBI:57926"/>
    </ligand>
</feature>
<feature type="binding site" evidence="14">
    <location>
        <position position="148"/>
    </location>
    <ligand>
        <name>L-threonine</name>
        <dbReference type="ChEBI" id="CHEBI:57926"/>
    </ligand>
</feature>
<evidence type="ECO:0000256" key="12">
    <source>
        <dbReference type="ARBA" id="ARBA00048366"/>
    </source>
</evidence>
<name>A0A926D7C2_9FIRM</name>
<dbReference type="InterPro" id="IPR006070">
    <property type="entry name" value="Sua5-like_dom"/>
</dbReference>
<dbReference type="GO" id="GO:0005737">
    <property type="term" value="C:cytoplasm"/>
    <property type="evidence" value="ECO:0007669"/>
    <property type="project" value="UniProtKB-SubCell"/>
</dbReference>
<keyword evidence="5 13" id="KW-0963">Cytoplasm</keyword>
<feature type="domain" description="YrdC-like" evidence="15">
    <location>
        <begin position="20"/>
        <end position="206"/>
    </location>
</feature>
<dbReference type="InterPro" id="IPR005145">
    <property type="entry name" value="Sua5_C"/>
</dbReference>
<dbReference type="Pfam" id="PF01300">
    <property type="entry name" value="Sua5_yciO_yrdC"/>
    <property type="match status" value="1"/>
</dbReference>
<keyword evidence="9 13" id="KW-0547">Nucleotide-binding</keyword>
<dbReference type="AlphaFoldDB" id="A0A926D7C2"/>
<feature type="binding site" evidence="14">
    <location>
        <position position="124"/>
    </location>
    <ligand>
        <name>ATP</name>
        <dbReference type="ChEBI" id="CHEBI:30616"/>
    </ligand>
</feature>
<dbReference type="GO" id="GO:0008033">
    <property type="term" value="P:tRNA processing"/>
    <property type="evidence" value="ECO:0007669"/>
    <property type="project" value="UniProtKB-KW"/>
</dbReference>
<evidence type="ECO:0000256" key="10">
    <source>
        <dbReference type="ARBA" id="ARBA00022840"/>
    </source>
</evidence>